<dbReference type="Proteomes" id="UP001527181">
    <property type="component" value="Unassembled WGS sequence"/>
</dbReference>
<proteinExistence type="predicted"/>
<name>A0ABT4H786_PAEAL</name>
<evidence type="ECO:0000313" key="2">
    <source>
        <dbReference type="EMBL" id="MCY9764851.1"/>
    </source>
</evidence>
<gene>
    <name evidence="2" type="ORF">M5X12_30620</name>
</gene>
<dbReference type="RefSeq" id="WP_005545879.1">
    <property type="nucleotide sequence ID" value="NZ_JAMDLX010000165.1"/>
</dbReference>
<sequence>MKYFRLFLPLFAMIILVACGSEFKPDTLSKKDIGIVKIDDSNASVYHGMKQAEAEKILGQGKGDLKSIIKYDYGVSVIYRELDGNATVAAIYLDKDAEKVYKTARGIKIGDTKSDVHKAYGEKYPIPTNQINRDISYVYDLTNKMFMGQVSIETEVKDKNELYDQIGVDFIFNDDGFVDRVMLYDRYAGMYFN</sequence>
<comment type="caution">
    <text evidence="2">The sequence shown here is derived from an EMBL/GenBank/DDBJ whole genome shotgun (WGS) entry which is preliminary data.</text>
</comment>
<reference evidence="2 3" key="1">
    <citation type="submission" date="2022-05" db="EMBL/GenBank/DDBJ databases">
        <title>Genome Sequencing of Bee-Associated Microbes.</title>
        <authorList>
            <person name="Dunlap C."/>
        </authorList>
    </citation>
    <scope>NUCLEOTIDE SEQUENCE [LARGE SCALE GENOMIC DNA]</scope>
    <source>
        <strain evidence="2 3">NRRL B-04010</strain>
    </source>
</reference>
<evidence type="ECO:0000313" key="3">
    <source>
        <dbReference type="Proteomes" id="UP001527181"/>
    </source>
</evidence>
<dbReference type="GeneID" id="94489131"/>
<feature type="chain" id="PRO_5045642947" description="Lipoprotein" evidence="1">
    <location>
        <begin position="21"/>
        <end position="193"/>
    </location>
</feature>
<organism evidence="2 3">
    <name type="scientific">Paenibacillus alvei</name>
    <name type="common">Bacillus alvei</name>
    <dbReference type="NCBI Taxonomy" id="44250"/>
    <lineage>
        <taxon>Bacteria</taxon>
        <taxon>Bacillati</taxon>
        <taxon>Bacillota</taxon>
        <taxon>Bacilli</taxon>
        <taxon>Bacillales</taxon>
        <taxon>Paenibacillaceae</taxon>
        <taxon>Paenibacillus</taxon>
    </lineage>
</organism>
<accession>A0ABT4H786</accession>
<keyword evidence="1" id="KW-0732">Signal</keyword>
<evidence type="ECO:0000256" key="1">
    <source>
        <dbReference type="SAM" id="SignalP"/>
    </source>
</evidence>
<feature type="signal peptide" evidence="1">
    <location>
        <begin position="1"/>
        <end position="20"/>
    </location>
</feature>
<dbReference type="PROSITE" id="PS51257">
    <property type="entry name" value="PROKAR_LIPOPROTEIN"/>
    <property type="match status" value="1"/>
</dbReference>
<protein>
    <recommendedName>
        <fullName evidence="4">Lipoprotein</fullName>
    </recommendedName>
</protein>
<dbReference type="EMBL" id="JAMDNP010000131">
    <property type="protein sequence ID" value="MCY9764851.1"/>
    <property type="molecule type" value="Genomic_DNA"/>
</dbReference>
<keyword evidence="3" id="KW-1185">Reference proteome</keyword>
<evidence type="ECO:0008006" key="4">
    <source>
        <dbReference type="Google" id="ProtNLM"/>
    </source>
</evidence>